<evidence type="ECO:0000256" key="4">
    <source>
        <dbReference type="ARBA" id="ARBA00023136"/>
    </source>
</evidence>
<feature type="transmembrane region" description="Helical" evidence="7">
    <location>
        <begin position="236"/>
        <end position="253"/>
    </location>
</feature>
<feature type="transmembrane region" description="Helical" evidence="7">
    <location>
        <begin position="728"/>
        <end position="747"/>
    </location>
</feature>
<keyword evidence="4 7" id="KW-0472">Membrane</keyword>
<accession>A0AAD5WTM1</accession>
<dbReference type="PANTHER" id="PTHR22911:SF6">
    <property type="entry name" value="SOLUTE CARRIER FAMILY 35 MEMBER G1"/>
    <property type="match status" value="1"/>
</dbReference>
<feature type="coiled-coil region" evidence="5">
    <location>
        <begin position="262"/>
        <end position="324"/>
    </location>
</feature>
<dbReference type="InterPro" id="IPR000620">
    <property type="entry name" value="EamA_dom"/>
</dbReference>
<dbReference type="SUPFAM" id="SSF58100">
    <property type="entry name" value="Bacterial hemolysins"/>
    <property type="match status" value="1"/>
</dbReference>
<comment type="subcellular location">
    <subcellularLocation>
        <location evidence="1">Membrane</location>
        <topology evidence="1">Multi-pass membrane protein</topology>
    </subcellularLocation>
</comment>
<feature type="transmembrane region" description="Helical" evidence="7">
    <location>
        <begin position="541"/>
        <end position="560"/>
    </location>
</feature>
<feature type="compositionally biased region" description="Basic and acidic residues" evidence="6">
    <location>
        <begin position="777"/>
        <end position="796"/>
    </location>
</feature>
<evidence type="ECO:0000313" key="10">
    <source>
        <dbReference type="Proteomes" id="UP001201980"/>
    </source>
</evidence>
<gene>
    <name evidence="9" type="ORF">MKZ38_009170</name>
</gene>
<evidence type="ECO:0000256" key="7">
    <source>
        <dbReference type="SAM" id="Phobius"/>
    </source>
</evidence>
<feature type="transmembrane region" description="Helical" evidence="7">
    <location>
        <begin position="659"/>
        <end position="678"/>
    </location>
</feature>
<evidence type="ECO:0000256" key="6">
    <source>
        <dbReference type="SAM" id="MobiDB-lite"/>
    </source>
</evidence>
<feature type="transmembrane region" description="Helical" evidence="7">
    <location>
        <begin position="627"/>
        <end position="647"/>
    </location>
</feature>
<keyword evidence="10" id="KW-1185">Reference proteome</keyword>
<feature type="transmembrane region" description="Helical" evidence="7">
    <location>
        <begin position="449"/>
        <end position="469"/>
    </location>
</feature>
<feature type="transmembrane region" description="Helical" evidence="7">
    <location>
        <begin position="515"/>
        <end position="535"/>
    </location>
</feature>
<protein>
    <recommendedName>
        <fullName evidence="8">EamA domain-containing protein</fullName>
    </recommendedName>
</protein>
<feature type="transmembrane region" description="Helical" evidence="7">
    <location>
        <begin position="475"/>
        <end position="495"/>
    </location>
</feature>
<dbReference type="Pfam" id="PF00892">
    <property type="entry name" value="EamA"/>
    <property type="match status" value="2"/>
</dbReference>
<evidence type="ECO:0000313" key="9">
    <source>
        <dbReference type="EMBL" id="KAJ2903884.1"/>
    </source>
</evidence>
<feature type="domain" description="EamA" evidence="8">
    <location>
        <begin position="629"/>
        <end position="770"/>
    </location>
</feature>
<keyword evidence="5" id="KW-0175">Coiled coil</keyword>
<feature type="region of interest" description="Disordered" evidence="6">
    <location>
        <begin position="777"/>
        <end position="816"/>
    </location>
</feature>
<dbReference type="CDD" id="cd22656">
    <property type="entry name" value="ClyA_Cry6Aa-like"/>
    <property type="match status" value="1"/>
</dbReference>
<proteinExistence type="predicted"/>
<feature type="transmembrane region" description="Helical" evidence="7">
    <location>
        <begin position="698"/>
        <end position="716"/>
    </location>
</feature>
<dbReference type="Proteomes" id="UP001201980">
    <property type="component" value="Unassembled WGS sequence"/>
</dbReference>
<dbReference type="Gene3D" id="1.20.1170.10">
    <property type="match status" value="1"/>
</dbReference>
<evidence type="ECO:0000256" key="5">
    <source>
        <dbReference type="SAM" id="Coils"/>
    </source>
</evidence>
<keyword evidence="3 7" id="KW-1133">Transmembrane helix</keyword>
<evidence type="ECO:0000256" key="2">
    <source>
        <dbReference type="ARBA" id="ARBA00022692"/>
    </source>
</evidence>
<evidence type="ECO:0000256" key="3">
    <source>
        <dbReference type="ARBA" id="ARBA00022989"/>
    </source>
</evidence>
<dbReference type="PANTHER" id="PTHR22911">
    <property type="entry name" value="ACYL-MALONYL CONDENSING ENZYME-RELATED"/>
    <property type="match status" value="1"/>
</dbReference>
<name>A0AAD5WTM1_9PEZI</name>
<sequence>MATADVLPPSDVLNGVSKSAHSFLTPIKSQDSGVDVNPTPEKKPKRKEVFVLNSTSFIDLQMYVQAALRLPSSTEMFMNTYPESAFKDYFSSDKMLYGATGYIANFAEDAERYTADLVEALQVLITPGVTMDQPEAIHAKSTARSVLRKLGRYAKETNEECHSTVLRLQGFETQTRVDKNELSKLSARLEKVMPSENERNSTLKRILDEAKAMVSAAREAVAKEKEKFLDSRTKKWYHFIPIIGAIILIVDIVRSNGFLKTMRSLEKNYADARKNAKNEEVQLMQAYHQVDHLVDAFGDIESTIKDAIDAVNEMKTAFANLETDFSMIQRRLQDVDGDIDEDFMEDRVVALDDLRNAEEVWSRVYVLSKQFQDNGILMPSEEGEKEGYARVKDEPDAMGAKVMAGSSQSDPESPQENDDPPIQNTSSATAWRSRVATAIRNFVSTNKGVVLVTLAQFFGSMMNMTARILEHEAKLHPLQVLFARMSLTIIISYIYMWWNATPDFPLGHPSVRRLLVFRGFFGFLGIYGIWTSLMYLDLGEATVLTFLTPSVAGYACHILLHERFTMTEQLASFVAFGGVVVIAKPGSLFRSPELGGGSGDNGVNGTMVSSLEFASMEEEEVTPLQRLFAIGMGMVGVVGASGAYTLIRWIGKRAHPLISVSYFSGTSTAVSAVVLSLAPVLDINQPALKFDMPHGTKQWGMLLFLGTCGFIMQFLLTSGLRMDKTNKATMAMYTQMVFAVGFDRWVFGTVMDWTTVIGCTLIIGSAIWVTLAKGKPETDEKKKATEQEPADPEHAGLLEGQSAEESDYGTLHSPPK</sequence>
<feature type="transmembrane region" description="Helical" evidence="7">
    <location>
        <begin position="572"/>
        <end position="589"/>
    </location>
</feature>
<dbReference type="GO" id="GO:0016020">
    <property type="term" value="C:membrane"/>
    <property type="evidence" value="ECO:0007669"/>
    <property type="project" value="UniProtKB-SubCell"/>
</dbReference>
<evidence type="ECO:0000259" key="8">
    <source>
        <dbReference type="Pfam" id="PF00892"/>
    </source>
</evidence>
<feature type="transmembrane region" description="Helical" evidence="7">
    <location>
        <begin position="753"/>
        <end position="772"/>
    </location>
</feature>
<dbReference type="EMBL" id="JAKWBI020000068">
    <property type="protein sequence ID" value="KAJ2903884.1"/>
    <property type="molecule type" value="Genomic_DNA"/>
</dbReference>
<feature type="region of interest" description="Disordered" evidence="6">
    <location>
        <begin position="400"/>
        <end position="428"/>
    </location>
</feature>
<dbReference type="SUPFAM" id="SSF103481">
    <property type="entry name" value="Multidrug resistance efflux transporter EmrE"/>
    <property type="match status" value="2"/>
</dbReference>
<dbReference type="AlphaFoldDB" id="A0AAD5WTM1"/>
<feature type="domain" description="EamA" evidence="8">
    <location>
        <begin position="447"/>
        <end position="582"/>
    </location>
</feature>
<comment type="caution">
    <text evidence="9">The sequence shown here is derived from an EMBL/GenBank/DDBJ whole genome shotgun (WGS) entry which is preliminary data.</text>
</comment>
<organism evidence="9 10">
    <name type="scientific">Zalerion maritima</name>
    <dbReference type="NCBI Taxonomy" id="339359"/>
    <lineage>
        <taxon>Eukaryota</taxon>
        <taxon>Fungi</taxon>
        <taxon>Dikarya</taxon>
        <taxon>Ascomycota</taxon>
        <taxon>Pezizomycotina</taxon>
        <taxon>Sordariomycetes</taxon>
        <taxon>Lulworthiomycetidae</taxon>
        <taxon>Lulworthiales</taxon>
        <taxon>Lulworthiaceae</taxon>
        <taxon>Zalerion</taxon>
    </lineage>
</organism>
<keyword evidence="2 7" id="KW-0812">Transmembrane</keyword>
<reference evidence="9" key="1">
    <citation type="submission" date="2022-07" db="EMBL/GenBank/DDBJ databases">
        <title>Draft genome sequence of Zalerion maritima ATCC 34329, a (micro)plastics degrading marine fungus.</title>
        <authorList>
            <person name="Paco A."/>
            <person name="Goncalves M.F.M."/>
            <person name="Rocha-Santos T.A.P."/>
            <person name="Alves A."/>
        </authorList>
    </citation>
    <scope>NUCLEOTIDE SEQUENCE</scope>
    <source>
        <strain evidence="9">ATCC 34329</strain>
    </source>
</reference>
<evidence type="ECO:0000256" key="1">
    <source>
        <dbReference type="ARBA" id="ARBA00004141"/>
    </source>
</evidence>
<dbReference type="InterPro" id="IPR037185">
    <property type="entry name" value="EmrE-like"/>
</dbReference>